<name>A0ACA9PSX1_9GLOM</name>
<keyword evidence="2" id="KW-1185">Reference proteome</keyword>
<feature type="non-terminal residue" evidence="1">
    <location>
        <position position="1"/>
    </location>
</feature>
<evidence type="ECO:0000313" key="2">
    <source>
        <dbReference type="Proteomes" id="UP000789366"/>
    </source>
</evidence>
<evidence type="ECO:0000313" key="1">
    <source>
        <dbReference type="EMBL" id="CAG8719624.1"/>
    </source>
</evidence>
<proteinExistence type="predicted"/>
<protein>
    <submittedName>
        <fullName evidence="1">16774_t:CDS:1</fullName>
    </submittedName>
</protein>
<comment type="caution">
    <text evidence="1">The sequence shown here is derived from an EMBL/GenBank/DDBJ whole genome shotgun (WGS) entry which is preliminary data.</text>
</comment>
<dbReference type="Proteomes" id="UP000789366">
    <property type="component" value="Unassembled WGS sequence"/>
</dbReference>
<sequence length="87" mass="9998">ETSTPSTINIESNNETLEHLQFEEQFQNNDEENQISSQENIIDVYSTNDSNIIRNIKSIELDYGKKSVIEISSDKIKISGKCKIEFK</sequence>
<gene>
    <name evidence="1" type="ORF">SPELUC_LOCUS12343</name>
</gene>
<organism evidence="1 2">
    <name type="scientific">Cetraspora pellucida</name>
    <dbReference type="NCBI Taxonomy" id="1433469"/>
    <lineage>
        <taxon>Eukaryota</taxon>
        <taxon>Fungi</taxon>
        <taxon>Fungi incertae sedis</taxon>
        <taxon>Mucoromycota</taxon>
        <taxon>Glomeromycotina</taxon>
        <taxon>Glomeromycetes</taxon>
        <taxon>Diversisporales</taxon>
        <taxon>Gigasporaceae</taxon>
        <taxon>Cetraspora</taxon>
    </lineage>
</organism>
<dbReference type="EMBL" id="CAJVPW010028909">
    <property type="protein sequence ID" value="CAG8719624.1"/>
    <property type="molecule type" value="Genomic_DNA"/>
</dbReference>
<reference evidence="1" key="1">
    <citation type="submission" date="2021-06" db="EMBL/GenBank/DDBJ databases">
        <authorList>
            <person name="Kallberg Y."/>
            <person name="Tangrot J."/>
            <person name="Rosling A."/>
        </authorList>
    </citation>
    <scope>NUCLEOTIDE SEQUENCE</scope>
    <source>
        <strain evidence="1">28 12/20/2015</strain>
    </source>
</reference>
<accession>A0ACA9PSX1</accession>